<keyword evidence="1" id="KW-0472">Membrane</keyword>
<evidence type="ECO:0000256" key="1">
    <source>
        <dbReference type="SAM" id="Phobius"/>
    </source>
</evidence>
<keyword evidence="1" id="KW-1133">Transmembrane helix</keyword>
<feature type="transmembrane region" description="Helical" evidence="1">
    <location>
        <begin position="43"/>
        <end position="64"/>
    </location>
</feature>
<organism evidence="2 3">
    <name type="scientific">Nocardiopsis alba</name>
    <dbReference type="NCBI Taxonomy" id="53437"/>
    <lineage>
        <taxon>Bacteria</taxon>
        <taxon>Bacillati</taxon>
        <taxon>Actinomycetota</taxon>
        <taxon>Actinomycetes</taxon>
        <taxon>Streptosporangiales</taxon>
        <taxon>Nocardiopsidaceae</taxon>
        <taxon>Nocardiopsis</taxon>
    </lineage>
</organism>
<evidence type="ECO:0000313" key="3">
    <source>
        <dbReference type="Proteomes" id="UP001585053"/>
    </source>
</evidence>
<keyword evidence="1" id="KW-0812">Transmembrane</keyword>
<reference evidence="2 3" key="1">
    <citation type="submission" date="2024-01" db="EMBL/GenBank/DDBJ databases">
        <title>Genome mining of biosynthetic gene clusters to explore secondary metabolites of Streptomyces sp.</title>
        <authorList>
            <person name="Baig A."/>
            <person name="Ajitkumar Shintre N."/>
            <person name="Kumar H."/>
            <person name="Anbarasu A."/>
            <person name="Ramaiah S."/>
        </authorList>
    </citation>
    <scope>NUCLEOTIDE SEQUENCE [LARGE SCALE GENOMIC DNA]</scope>
    <source>
        <strain evidence="2 3">A01</strain>
    </source>
</reference>
<accession>A0ABV5DVK6</accession>
<comment type="caution">
    <text evidence="2">The sequence shown here is derived from an EMBL/GenBank/DDBJ whole genome shotgun (WGS) entry which is preliminary data.</text>
</comment>
<name>A0ABV5DVK6_9ACTN</name>
<proteinExistence type="predicted"/>
<dbReference type="Proteomes" id="UP001585053">
    <property type="component" value="Unassembled WGS sequence"/>
</dbReference>
<evidence type="ECO:0008006" key="4">
    <source>
        <dbReference type="Google" id="ProtNLM"/>
    </source>
</evidence>
<evidence type="ECO:0000313" key="2">
    <source>
        <dbReference type="EMBL" id="MFB8768628.1"/>
    </source>
</evidence>
<protein>
    <recommendedName>
        <fullName evidence="4">DUF4175 domain-containing protein</fullName>
    </recommendedName>
</protein>
<feature type="transmembrane region" description="Helical" evidence="1">
    <location>
        <begin position="17"/>
        <end position="37"/>
    </location>
</feature>
<gene>
    <name evidence="2" type="ORF">VSQ78_13030</name>
</gene>
<keyword evidence="3" id="KW-1185">Reference proteome</keyword>
<dbReference type="EMBL" id="JAYMRS010000004">
    <property type="protein sequence ID" value="MFB8768628.1"/>
    <property type="molecule type" value="Genomic_DNA"/>
</dbReference>
<sequence length="81" mass="8555">MPDGDTRTGGHWGRPRVWVVVVLMIAAFLAGGVALTLGPAWEWVLAAAVVFLLGGLVAVPMGVFRASVRDEGGRSNDPRDL</sequence>
<dbReference type="RefSeq" id="WP_238543891.1">
    <property type="nucleotide sequence ID" value="NZ_JAYMRS010000004.1"/>
</dbReference>